<comment type="pathway">
    <text evidence="7">Protein modification; lipoprotein biosynthesis (diacylglyceryl transfer).</text>
</comment>
<feature type="transmembrane region" description="Helical" evidence="7">
    <location>
        <begin position="90"/>
        <end position="112"/>
    </location>
</feature>
<dbReference type="EMBL" id="FLUL01000001">
    <property type="protein sequence ID" value="SBV91626.1"/>
    <property type="molecule type" value="Genomic_DNA"/>
</dbReference>
<gene>
    <name evidence="7 8" type="primary">lgt</name>
    <name evidence="8" type="ORF">KL86DYS2_10218</name>
</gene>
<evidence type="ECO:0000256" key="7">
    <source>
        <dbReference type="HAMAP-Rule" id="MF_01147"/>
    </source>
</evidence>
<dbReference type="GO" id="GO:0042158">
    <property type="term" value="P:lipoprotein biosynthetic process"/>
    <property type="evidence" value="ECO:0007669"/>
    <property type="project" value="UniProtKB-UniRule"/>
</dbReference>
<feature type="transmembrane region" description="Helical" evidence="7">
    <location>
        <begin position="187"/>
        <end position="205"/>
    </location>
</feature>
<evidence type="ECO:0000256" key="1">
    <source>
        <dbReference type="ARBA" id="ARBA00007150"/>
    </source>
</evidence>
<evidence type="ECO:0000256" key="4">
    <source>
        <dbReference type="ARBA" id="ARBA00022692"/>
    </source>
</evidence>
<comment type="similarity">
    <text evidence="1 7">Belongs to the Lgt family.</text>
</comment>
<dbReference type="PANTHER" id="PTHR30589:SF0">
    <property type="entry name" value="PHOSPHATIDYLGLYCEROL--PROLIPOPROTEIN DIACYLGLYCERYL TRANSFERASE"/>
    <property type="match status" value="1"/>
</dbReference>
<keyword evidence="8" id="KW-0449">Lipoprotein</keyword>
<sequence>MLSFITWDVNPDAFAILGREIRWYGILWATGVLLTTIVVQKMYKSEKLPEKWFDSLFIYVLTGLIIGARLGHCLFYDPVYYLSNPLKMLMVWEGGLSSHGGAIGMTVGIWLFSVRVTKKSMIWALDRLIVGVAIGATCIRLGNLMNSEIYGGTTTLPWGFNFVRDPHWHFPIAEGGSNELPCHPTQIYEALIYFAIFCVGLYLFYRTNAKNKQGLILGVSLIGIFLSRFFIEYIKNVQEPFEVNMIATFGINMGQLLSIPFVLWGIWLVWNATRKKETIESKTIKK</sequence>
<evidence type="ECO:0000256" key="2">
    <source>
        <dbReference type="ARBA" id="ARBA00022475"/>
    </source>
</evidence>
<dbReference type="Pfam" id="PF01790">
    <property type="entry name" value="LGT"/>
    <property type="match status" value="1"/>
</dbReference>
<evidence type="ECO:0000313" key="8">
    <source>
        <dbReference type="EMBL" id="SBV91626.1"/>
    </source>
</evidence>
<feature type="transmembrane region" description="Helical" evidence="7">
    <location>
        <begin position="124"/>
        <end position="142"/>
    </location>
</feature>
<dbReference type="UniPathway" id="UPA00664"/>
<dbReference type="RefSeq" id="WP_291127265.1">
    <property type="nucleotide sequence ID" value="NZ_LT599021.1"/>
</dbReference>
<evidence type="ECO:0000256" key="6">
    <source>
        <dbReference type="ARBA" id="ARBA00023136"/>
    </source>
</evidence>
<feature type="binding site" evidence="7">
    <location>
        <position position="140"/>
    </location>
    <ligand>
        <name>a 1,2-diacyl-sn-glycero-3-phospho-(1'-sn-glycerol)</name>
        <dbReference type="ChEBI" id="CHEBI:64716"/>
    </ligand>
</feature>
<dbReference type="AlphaFoldDB" id="A0A212IWN7"/>
<dbReference type="NCBIfam" id="TIGR00544">
    <property type="entry name" value="lgt"/>
    <property type="match status" value="1"/>
</dbReference>
<feature type="transmembrane region" description="Helical" evidence="7">
    <location>
        <begin position="21"/>
        <end position="40"/>
    </location>
</feature>
<keyword evidence="4 7" id="KW-0812">Transmembrane</keyword>
<feature type="transmembrane region" description="Helical" evidence="7">
    <location>
        <begin position="214"/>
        <end position="234"/>
    </location>
</feature>
<evidence type="ECO:0000256" key="3">
    <source>
        <dbReference type="ARBA" id="ARBA00022679"/>
    </source>
</evidence>
<keyword evidence="3 7" id="KW-0808">Transferase</keyword>
<protein>
    <recommendedName>
        <fullName evidence="7">Phosphatidylglycerol--prolipoprotein diacylglyceryl transferase</fullName>
        <ecNumber evidence="7">2.5.1.145</ecNumber>
    </recommendedName>
</protein>
<dbReference type="InterPro" id="IPR001640">
    <property type="entry name" value="Lgt"/>
</dbReference>
<keyword evidence="8" id="KW-0328">Glycosyltransferase</keyword>
<keyword evidence="5 7" id="KW-1133">Transmembrane helix</keyword>
<keyword evidence="2 7" id="KW-1003">Cell membrane</keyword>
<accession>A0A212IWN7</accession>
<proteinExistence type="inferred from homology"/>
<evidence type="ECO:0000256" key="5">
    <source>
        <dbReference type="ARBA" id="ARBA00022989"/>
    </source>
</evidence>
<dbReference type="EC" id="2.5.1.145" evidence="7"/>
<dbReference type="GO" id="GO:0005886">
    <property type="term" value="C:plasma membrane"/>
    <property type="evidence" value="ECO:0007669"/>
    <property type="project" value="UniProtKB-SubCell"/>
</dbReference>
<dbReference type="HAMAP" id="MF_01147">
    <property type="entry name" value="Lgt"/>
    <property type="match status" value="1"/>
</dbReference>
<keyword evidence="6 7" id="KW-0472">Membrane</keyword>
<dbReference type="GO" id="GO:0008961">
    <property type="term" value="F:phosphatidylglycerol-prolipoprotein diacylglyceryl transferase activity"/>
    <property type="evidence" value="ECO:0007669"/>
    <property type="project" value="UniProtKB-UniRule"/>
</dbReference>
<feature type="transmembrane region" description="Helical" evidence="7">
    <location>
        <begin position="52"/>
        <end position="70"/>
    </location>
</feature>
<reference evidence="8" key="1">
    <citation type="submission" date="2016-04" db="EMBL/GenBank/DDBJ databases">
        <authorList>
            <person name="Evans L.H."/>
            <person name="Alamgir A."/>
            <person name="Owens N."/>
            <person name="Weber N.D."/>
            <person name="Virtaneva K."/>
            <person name="Barbian K."/>
            <person name="Babar A."/>
            <person name="Rosenke K."/>
        </authorList>
    </citation>
    <scope>NUCLEOTIDE SEQUENCE</scope>
    <source>
        <strain evidence="8">86-2</strain>
    </source>
</reference>
<comment type="function">
    <text evidence="7">Catalyzes the transfer of the diacylglyceryl group from phosphatidylglycerol to the sulfhydryl group of the N-terminal cysteine of a prolipoprotein, the first step in the formation of mature lipoproteins.</text>
</comment>
<comment type="subcellular location">
    <subcellularLocation>
        <location evidence="7">Cell membrane</location>
        <topology evidence="7">Multi-pass membrane protein</topology>
    </subcellularLocation>
</comment>
<feature type="transmembrane region" description="Helical" evidence="7">
    <location>
        <begin position="246"/>
        <end position="270"/>
    </location>
</feature>
<comment type="catalytic activity">
    <reaction evidence="7">
        <text>L-cysteinyl-[prolipoprotein] + a 1,2-diacyl-sn-glycero-3-phospho-(1'-sn-glycerol) = an S-1,2-diacyl-sn-glyceryl-L-cysteinyl-[prolipoprotein] + sn-glycerol 1-phosphate + H(+)</text>
        <dbReference type="Rhea" id="RHEA:56712"/>
        <dbReference type="Rhea" id="RHEA-COMP:14679"/>
        <dbReference type="Rhea" id="RHEA-COMP:14680"/>
        <dbReference type="ChEBI" id="CHEBI:15378"/>
        <dbReference type="ChEBI" id="CHEBI:29950"/>
        <dbReference type="ChEBI" id="CHEBI:57685"/>
        <dbReference type="ChEBI" id="CHEBI:64716"/>
        <dbReference type="ChEBI" id="CHEBI:140658"/>
        <dbReference type="EC" id="2.5.1.145"/>
    </reaction>
</comment>
<organism evidence="8">
    <name type="scientific">uncultured Dysgonomonas sp</name>
    <dbReference type="NCBI Taxonomy" id="206096"/>
    <lineage>
        <taxon>Bacteria</taxon>
        <taxon>Pseudomonadati</taxon>
        <taxon>Bacteroidota</taxon>
        <taxon>Bacteroidia</taxon>
        <taxon>Bacteroidales</taxon>
        <taxon>Dysgonomonadaceae</taxon>
        <taxon>Dysgonomonas</taxon>
        <taxon>environmental samples</taxon>
    </lineage>
</organism>
<dbReference type="PANTHER" id="PTHR30589">
    <property type="entry name" value="PROLIPOPROTEIN DIACYLGLYCERYL TRANSFERASE"/>
    <property type="match status" value="1"/>
</dbReference>
<name>A0A212IWN7_9BACT</name>